<dbReference type="Proteomes" id="UP000008070">
    <property type="component" value="Chromosome"/>
</dbReference>
<protein>
    <submittedName>
        <fullName evidence="1">Uncharacterized protein</fullName>
    </submittedName>
</protein>
<reference evidence="2" key="1">
    <citation type="journal article" date="2009" name="PLoS ONE">
        <title>Methylobacterium genome sequences: a reference blueprint to investigate microbial metabolism of C1 compounds from natural and industrial sources.</title>
        <authorList>
            <person name="Vuilleumier S."/>
            <person name="Chistoserdova L."/>
            <person name="Lee M.-C."/>
            <person name="Bringel F."/>
            <person name="Lajus A."/>
            <person name="Zhou Y."/>
            <person name="Gourion B."/>
            <person name="Barbe V."/>
            <person name="Chang J."/>
            <person name="Cruveiller S."/>
            <person name="Dossat C."/>
            <person name="Gillett W."/>
            <person name="Gruffaz C."/>
            <person name="Haugen E."/>
            <person name="Hourcade E."/>
            <person name="Levy R."/>
            <person name="Mangenot S."/>
            <person name="Muller E."/>
            <person name="Nadalig T."/>
            <person name="Pagni M."/>
            <person name="Penny C."/>
            <person name="Peyraud R."/>
            <person name="Robinson D.G."/>
            <person name="Roche D."/>
            <person name="Rouy Z."/>
            <person name="Saenampechek C."/>
            <person name="Salvignol G."/>
            <person name="Vallenet D."/>
            <person name="Wu Z."/>
            <person name="Marx C.J."/>
            <person name="Vorholt J.A."/>
            <person name="Olson M.V."/>
            <person name="Kaul R."/>
            <person name="Weissenbach J."/>
            <person name="Medigue C."/>
            <person name="Lidstrom M.E."/>
        </authorList>
    </citation>
    <scope>NUCLEOTIDE SEQUENCE [LARGE SCALE GENOMIC DNA]</scope>
    <source>
        <strain evidence="2">DSM 6343 / CIP 106787 / DM4</strain>
    </source>
</reference>
<organism evidence="1 2">
    <name type="scientific">Methylorubrum extorquens (strain DSM 6343 / CIP 106787 / DM4)</name>
    <name type="common">Methylobacterium extorquens</name>
    <dbReference type="NCBI Taxonomy" id="661410"/>
    <lineage>
        <taxon>Bacteria</taxon>
        <taxon>Pseudomonadati</taxon>
        <taxon>Pseudomonadota</taxon>
        <taxon>Alphaproteobacteria</taxon>
        <taxon>Hyphomicrobiales</taxon>
        <taxon>Methylobacteriaceae</taxon>
        <taxon>Methylorubrum</taxon>
    </lineage>
</organism>
<proteinExistence type="predicted"/>
<name>A0A2P9HAY3_METED</name>
<dbReference type="EMBL" id="FP103042">
    <property type="protein sequence ID" value="SPK01974.1"/>
    <property type="molecule type" value="Genomic_DNA"/>
</dbReference>
<accession>A0A2P9HAY3</accession>
<gene>
    <name evidence="1" type="ORF">METD_I1071084D</name>
</gene>
<dbReference type="AlphaFoldDB" id="A0A2P9HAY3"/>
<evidence type="ECO:0000313" key="2">
    <source>
        <dbReference type="Proteomes" id="UP000008070"/>
    </source>
</evidence>
<evidence type="ECO:0000313" key="1">
    <source>
        <dbReference type="EMBL" id="SPK01974.1"/>
    </source>
</evidence>
<sequence>MRIGQSQVGTGGKIGDRLHFEATRLDRAGCDLEGNVVRIRAQHTALHDVKAGEACLDVRAGNQVLDARLDLIAGRRPEGATRGVGARLRREGGGVTGVGHEARRQEIVEADAPGEGLVVLLRRGASGVDRVLEYPVIAAAQGEHEAIELGLLL</sequence>